<evidence type="ECO:0000256" key="1">
    <source>
        <dbReference type="SAM" id="Phobius"/>
    </source>
</evidence>
<comment type="caution">
    <text evidence="2">The sequence shown here is derived from an EMBL/GenBank/DDBJ whole genome shotgun (WGS) entry which is preliminary data.</text>
</comment>
<feature type="transmembrane region" description="Helical" evidence="1">
    <location>
        <begin position="37"/>
        <end position="56"/>
    </location>
</feature>
<dbReference type="InterPro" id="IPR010718">
    <property type="entry name" value="DUF1294"/>
</dbReference>
<dbReference type="OrthoDB" id="1698854at2"/>
<keyword evidence="1" id="KW-0472">Membrane</keyword>
<name>A0A2T4ZBQ8_9BACL</name>
<accession>A0A2T4ZBQ8</accession>
<dbReference type="RefSeq" id="WP_107727674.1">
    <property type="nucleotide sequence ID" value="NZ_PZZP01000001.1"/>
</dbReference>
<dbReference type="EMBL" id="PZZP01000001">
    <property type="protein sequence ID" value="PTM59318.1"/>
    <property type="molecule type" value="Genomic_DNA"/>
</dbReference>
<evidence type="ECO:0000313" key="3">
    <source>
        <dbReference type="Proteomes" id="UP000241639"/>
    </source>
</evidence>
<evidence type="ECO:0000313" key="2">
    <source>
        <dbReference type="EMBL" id="PTM59318.1"/>
    </source>
</evidence>
<reference evidence="2 3" key="1">
    <citation type="submission" date="2018-04" db="EMBL/GenBank/DDBJ databases">
        <title>Genomic Encyclopedia of Archaeal and Bacterial Type Strains, Phase II (KMG-II): from individual species to whole genera.</title>
        <authorList>
            <person name="Goeker M."/>
        </authorList>
    </citation>
    <scope>NUCLEOTIDE SEQUENCE [LARGE SCALE GENOMIC DNA]</scope>
    <source>
        <strain evidence="2 3">DSM 45169</strain>
    </source>
</reference>
<keyword evidence="1" id="KW-1133">Transmembrane helix</keyword>
<gene>
    <name evidence="2" type="ORF">C8J48_1930</name>
</gene>
<dbReference type="AlphaFoldDB" id="A0A2T4ZBQ8"/>
<keyword evidence="1" id="KW-0812">Transmembrane</keyword>
<keyword evidence="3" id="KW-1185">Reference proteome</keyword>
<dbReference type="Pfam" id="PF06961">
    <property type="entry name" value="DUF1294"/>
    <property type="match status" value="1"/>
</dbReference>
<proteinExistence type="predicted"/>
<organism evidence="2 3">
    <name type="scientific">Desmospora activa DSM 45169</name>
    <dbReference type="NCBI Taxonomy" id="1121389"/>
    <lineage>
        <taxon>Bacteria</taxon>
        <taxon>Bacillati</taxon>
        <taxon>Bacillota</taxon>
        <taxon>Bacilli</taxon>
        <taxon>Bacillales</taxon>
        <taxon>Thermoactinomycetaceae</taxon>
        <taxon>Desmospora</taxon>
    </lineage>
</organism>
<feature type="transmembrane region" description="Helical" evidence="1">
    <location>
        <begin position="68"/>
        <end position="88"/>
    </location>
</feature>
<sequence>MSLFILYLLMINGYGCLVMWHDKRRAKQGGWRVSERHLFTAALAGGGAGIWAGMQWFRHKTTRPAFRIGIPCIMVVNGLMTILCLYWLW</sequence>
<dbReference type="Proteomes" id="UP000241639">
    <property type="component" value="Unassembled WGS sequence"/>
</dbReference>
<protein>
    <submittedName>
        <fullName evidence="2">Uncharacterized membrane protein YsdA (DUF1294 family)</fullName>
    </submittedName>
</protein>